<name>A0A1S8DHX0_9GAMM</name>
<gene>
    <name evidence="12" type="ORF">BXT89_08900</name>
</gene>
<dbReference type="InterPro" id="IPR036890">
    <property type="entry name" value="HATPase_C_sf"/>
</dbReference>
<dbReference type="GO" id="GO:0009927">
    <property type="term" value="F:histidine phosphotransfer kinase activity"/>
    <property type="evidence" value="ECO:0007669"/>
    <property type="project" value="TreeGrafter"/>
</dbReference>
<dbReference type="InterPro" id="IPR005467">
    <property type="entry name" value="His_kinase_dom"/>
</dbReference>
<dbReference type="InterPro" id="IPR036097">
    <property type="entry name" value="HisK_dim/P_sf"/>
</dbReference>
<dbReference type="InterPro" id="IPR042240">
    <property type="entry name" value="CHASE_sf"/>
</dbReference>
<dbReference type="SMART" id="SM00388">
    <property type="entry name" value="HisKA"/>
    <property type="match status" value="1"/>
</dbReference>
<evidence type="ECO:0000256" key="8">
    <source>
        <dbReference type="ARBA" id="ARBA00022989"/>
    </source>
</evidence>
<keyword evidence="7" id="KW-0418">Kinase</keyword>
<evidence type="ECO:0000256" key="4">
    <source>
        <dbReference type="ARBA" id="ARBA00022553"/>
    </source>
</evidence>
<evidence type="ECO:0000256" key="1">
    <source>
        <dbReference type="ARBA" id="ARBA00000085"/>
    </source>
</evidence>
<dbReference type="OrthoDB" id="7051794at2"/>
<dbReference type="FunFam" id="3.30.565.10:FF:000006">
    <property type="entry name" value="Sensor histidine kinase WalK"/>
    <property type="match status" value="1"/>
</dbReference>
<dbReference type="Gene3D" id="1.10.287.130">
    <property type="match status" value="1"/>
</dbReference>
<evidence type="ECO:0000256" key="5">
    <source>
        <dbReference type="ARBA" id="ARBA00022679"/>
    </source>
</evidence>
<evidence type="ECO:0000259" key="11">
    <source>
        <dbReference type="PROSITE" id="PS50839"/>
    </source>
</evidence>
<sequence length="523" mass="58097">MNRELLRAYRGLLSSLSVLLLLGVVVIEVAVRELARIERQGVEHALLTRAADVRSSLETRLNHSIYLSRGLVSYLQSQQGLDDPRRIRLWMASMLEGTSDVRNIGVAPNNRIELIYPLQDNEAALGFDYTSSPAQWAAVERMMASAQPVLDGPLTLVQGGNGLVYRAPVYINRRYWGLVSTVMDADQLLGMLDSEARWQDLRIRLLRVQAEGEARVIWGTPPAPERPAAVLDIELPGIVWQLQVQYRTPQAGSGAPRGVLYGALLVVLLLIGYTRSNAIRQQRDRDAARAENERLKSEFVSTISHELRTPLTSILGTLGLLRGGALGPLPDRGQHLVEVAMRNAEHLLRLINDLLDIDKLVAGQMQLNVQPENLDTLLHAAMQENQGYAEQRQVRWRYLNPHPDARILADPTRFKQVMDNLLSNAVKFSPQGGEVGISVVADEQQDLWCISVTDQGEGIPTAFYDRVFDRFTQADGSSRRRSGGTGLGLAITRGLVEQMGGQIGFVSSDQGTRFFVNMPRFAE</sequence>
<feature type="domain" description="CHASE" evidence="11">
    <location>
        <begin position="112"/>
        <end position="243"/>
    </location>
</feature>
<evidence type="ECO:0000313" key="12">
    <source>
        <dbReference type="EMBL" id="ONM44190.1"/>
    </source>
</evidence>
<dbReference type="PANTHER" id="PTHR43047">
    <property type="entry name" value="TWO-COMPONENT HISTIDINE PROTEIN KINASE"/>
    <property type="match status" value="1"/>
</dbReference>
<dbReference type="PROSITE" id="PS50109">
    <property type="entry name" value="HIS_KIN"/>
    <property type="match status" value="1"/>
</dbReference>
<dbReference type="Gene3D" id="3.30.450.350">
    <property type="entry name" value="CHASE domain"/>
    <property type="match status" value="1"/>
</dbReference>
<comment type="catalytic activity">
    <reaction evidence="1">
        <text>ATP + protein L-histidine = ADP + protein N-phospho-L-histidine.</text>
        <dbReference type="EC" id="2.7.13.3"/>
    </reaction>
</comment>
<feature type="domain" description="Histidine kinase" evidence="10">
    <location>
        <begin position="302"/>
        <end position="522"/>
    </location>
</feature>
<keyword evidence="9" id="KW-0472">Membrane</keyword>
<dbReference type="EMBL" id="MUBC01000016">
    <property type="protein sequence ID" value="ONM44190.1"/>
    <property type="molecule type" value="Genomic_DNA"/>
</dbReference>
<dbReference type="InterPro" id="IPR006189">
    <property type="entry name" value="CHASE_dom"/>
</dbReference>
<dbReference type="Gene3D" id="3.30.565.10">
    <property type="entry name" value="Histidine kinase-like ATPase, C-terminal domain"/>
    <property type="match status" value="1"/>
</dbReference>
<dbReference type="SMART" id="SM00387">
    <property type="entry name" value="HATPase_c"/>
    <property type="match status" value="1"/>
</dbReference>
<keyword evidence="4" id="KW-0597">Phosphoprotein</keyword>
<dbReference type="Pfam" id="PF02518">
    <property type="entry name" value="HATPase_c"/>
    <property type="match status" value="1"/>
</dbReference>
<evidence type="ECO:0000256" key="3">
    <source>
        <dbReference type="ARBA" id="ARBA00012438"/>
    </source>
</evidence>
<evidence type="ECO:0000256" key="9">
    <source>
        <dbReference type="ARBA" id="ARBA00023136"/>
    </source>
</evidence>
<dbReference type="InterPro" id="IPR003594">
    <property type="entry name" value="HATPase_dom"/>
</dbReference>
<dbReference type="InterPro" id="IPR003661">
    <property type="entry name" value="HisK_dim/P_dom"/>
</dbReference>
<evidence type="ECO:0000259" key="10">
    <source>
        <dbReference type="PROSITE" id="PS50109"/>
    </source>
</evidence>
<dbReference type="RefSeq" id="WP_083726826.1">
    <property type="nucleotide sequence ID" value="NZ_FOUD01000006.1"/>
</dbReference>
<keyword evidence="8" id="KW-1133">Transmembrane helix</keyword>
<dbReference type="SMART" id="SM01079">
    <property type="entry name" value="CHASE"/>
    <property type="match status" value="1"/>
</dbReference>
<protein>
    <recommendedName>
        <fullName evidence="3">histidine kinase</fullName>
        <ecNumber evidence="3">2.7.13.3</ecNumber>
    </recommendedName>
</protein>
<evidence type="ECO:0000256" key="2">
    <source>
        <dbReference type="ARBA" id="ARBA00004370"/>
    </source>
</evidence>
<dbReference type="AlphaFoldDB" id="A0A1S8DHX0"/>
<keyword evidence="5" id="KW-0808">Transferase</keyword>
<dbReference type="PROSITE" id="PS50839">
    <property type="entry name" value="CHASE"/>
    <property type="match status" value="1"/>
</dbReference>
<dbReference type="STRING" id="254161.SAMN05216256_106154"/>
<evidence type="ECO:0000256" key="7">
    <source>
        <dbReference type="ARBA" id="ARBA00022777"/>
    </source>
</evidence>
<dbReference type="GO" id="GO:0005886">
    <property type="term" value="C:plasma membrane"/>
    <property type="evidence" value="ECO:0007669"/>
    <property type="project" value="UniProtKB-ARBA"/>
</dbReference>
<dbReference type="EC" id="2.7.13.3" evidence="3"/>
<reference evidence="12 13" key="1">
    <citation type="submission" date="2017-01" db="EMBL/GenBank/DDBJ databases">
        <title>Draft genome sequence of Pseudomonas pachastrellae type strain CCUG 46540T from a deep sea.</title>
        <authorList>
            <person name="Gomila M."/>
            <person name="Mulet M."/>
            <person name="Lalucat J."/>
            <person name="Garcia-Valdes E."/>
        </authorList>
    </citation>
    <scope>NUCLEOTIDE SEQUENCE [LARGE SCALE GENOMIC DNA]</scope>
    <source>
        <strain evidence="12 13">CCUG 46540</strain>
    </source>
</reference>
<dbReference type="PRINTS" id="PR00344">
    <property type="entry name" value="BCTRLSENSOR"/>
</dbReference>
<dbReference type="CDD" id="cd00082">
    <property type="entry name" value="HisKA"/>
    <property type="match status" value="1"/>
</dbReference>
<keyword evidence="13" id="KW-1185">Reference proteome</keyword>
<comment type="caution">
    <text evidence="12">The sequence shown here is derived from an EMBL/GenBank/DDBJ whole genome shotgun (WGS) entry which is preliminary data.</text>
</comment>
<keyword evidence="6" id="KW-0812">Transmembrane</keyword>
<dbReference type="Pfam" id="PF03924">
    <property type="entry name" value="CHASE"/>
    <property type="match status" value="1"/>
</dbReference>
<dbReference type="PANTHER" id="PTHR43047:SF72">
    <property type="entry name" value="OSMOSENSING HISTIDINE PROTEIN KINASE SLN1"/>
    <property type="match status" value="1"/>
</dbReference>
<dbReference type="CDD" id="cd16922">
    <property type="entry name" value="HATPase_EvgS-ArcB-TorS-like"/>
    <property type="match status" value="1"/>
</dbReference>
<evidence type="ECO:0000313" key="13">
    <source>
        <dbReference type="Proteomes" id="UP000242847"/>
    </source>
</evidence>
<dbReference type="GO" id="GO:0000155">
    <property type="term" value="F:phosphorelay sensor kinase activity"/>
    <property type="evidence" value="ECO:0007669"/>
    <property type="project" value="InterPro"/>
</dbReference>
<dbReference type="SUPFAM" id="SSF55874">
    <property type="entry name" value="ATPase domain of HSP90 chaperone/DNA topoisomerase II/histidine kinase"/>
    <property type="match status" value="1"/>
</dbReference>
<dbReference type="SUPFAM" id="SSF47384">
    <property type="entry name" value="Homodimeric domain of signal transducing histidine kinase"/>
    <property type="match status" value="1"/>
</dbReference>
<proteinExistence type="predicted"/>
<accession>A0A1S8DHX0</accession>
<dbReference type="Proteomes" id="UP000242847">
    <property type="component" value="Unassembled WGS sequence"/>
</dbReference>
<dbReference type="InterPro" id="IPR004358">
    <property type="entry name" value="Sig_transdc_His_kin-like_C"/>
</dbReference>
<comment type="subcellular location">
    <subcellularLocation>
        <location evidence="2">Membrane</location>
    </subcellularLocation>
</comment>
<evidence type="ECO:0000256" key="6">
    <source>
        <dbReference type="ARBA" id="ARBA00022692"/>
    </source>
</evidence>
<dbReference type="Pfam" id="PF00512">
    <property type="entry name" value="HisKA"/>
    <property type="match status" value="1"/>
</dbReference>
<organism evidence="12 13">
    <name type="scientific">Halopseudomonas pachastrellae</name>
    <dbReference type="NCBI Taxonomy" id="254161"/>
    <lineage>
        <taxon>Bacteria</taxon>
        <taxon>Pseudomonadati</taxon>
        <taxon>Pseudomonadota</taxon>
        <taxon>Gammaproteobacteria</taxon>
        <taxon>Pseudomonadales</taxon>
        <taxon>Pseudomonadaceae</taxon>
        <taxon>Halopseudomonas</taxon>
    </lineage>
</organism>